<feature type="region of interest" description="Disordered" evidence="1">
    <location>
        <begin position="198"/>
        <end position="221"/>
    </location>
</feature>
<name>A0ABQ8GWM9_9PEZI</name>
<gene>
    <name evidence="2" type="ORF">B0J12DRAFT_723459</name>
</gene>
<keyword evidence="3" id="KW-1185">Reference proteome</keyword>
<feature type="compositionally biased region" description="Polar residues" evidence="1">
    <location>
        <begin position="26"/>
        <end position="35"/>
    </location>
</feature>
<feature type="region of interest" description="Disordered" evidence="1">
    <location>
        <begin position="1"/>
        <end position="140"/>
    </location>
</feature>
<protein>
    <submittedName>
        <fullName evidence="2">Uncharacterized protein</fullName>
    </submittedName>
</protein>
<dbReference type="Proteomes" id="UP000774617">
    <property type="component" value="Unassembled WGS sequence"/>
</dbReference>
<feature type="compositionally biased region" description="Pro residues" evidence="1">
    <location>
        <begin position="115"/>
        <end position="127"/>
    </location>
</feature>
<reference evidence="2 3" key="1">
    <citation type="journal article" date="2021" name="Nat. Commun.">
        <title>Genetic determinants of endophytism in the Arabidopsis root mycobiome.</title>
        <authorList>
            <person name="Mesny F."/>
            <person name="Miyauchi S."/>
            <person name="Thiergart T."/>
            <person name="Pickel B."/>
            <person name="Atanasova L."/>
            <person name="Karlsson M."/>
            <person name="Huettel B."/>
            <person name="Barry K.W."/>
            <person name="Haridas S."/>
            <person name="Chen C."/>
            <person name="Bauer D."/>
            <person name="Andreopoulos W."/>
            <person name="Pangilinan J."/>
            <person name="LaButti K."/>
            <person name="Riley R."/>
            <person name="Lipzen A."/>
            <person name="Clum A."/>
            <person name="Drula E."/>
            <person name="Henrissat B."/>
            <person name="Kohler A."/>
            <person name="Grigoriev I.V."/>
            <person name="Martin F.M."/>
            <person name="Hacquard S."/>
        </authorList>
    </citation>
    <scope>NUCLEOTIDE SEQUENCE [LARGE SCALE GENOMIC DNA]</scope>
    <source>
        <strain evidence="2 3">MPI-SDFR-AT-0080</strain>
    </source>
</reference>
<proteinExistence type="predicted"/>
<accession>A0ABQ8GWM9</accession>
<dbReference type="EMBL" id="JAGTJR010000001">
    <property type="protein sequence ID" value="KAH7065473.1"/>
    <property type="molecule type" value="Genomic_DNA"/>
</dbReference>
<evidence type="ECO:0000256" key="1">
    <source>
        <dbReference type="SAM" id="MobiDB-lite"/>
    </source>
</evidence>
<organism evidence="2 3">
    <name type="scientific">Macrophomina phaseolina</name>
    <dbReference type="NCBI Taxonomy" id="35725"/>
    <lineage>
        <taxon>Eukaryota</taxon>
        <taxon>Fungi</taxon>
        <taxon>Dikarya</taxon>
        <taxon>Ascomycota</taxon>
        <taxon>Pezizomycotina</taxon>
        <taxon>Dothideomycetes</taxon>
        <taxon>Dothideomycetes incertae sedis</taxon>
        <taxon>Botryosphaeriales</taxon>
        <taxon>Botryosphaeriaceae</taxon>
        <taxon>Macrophomina</taxon>
    </lineage>
</organism>
<sequence>MAMAAVMISSGGSNLVPEAELPGNRGLSTCSASSSKKGEEEPDRSDDPLTAEYASGASVTSSDLPDYEESTPRADKFPDDDEIANGNDDYEAPATQANASLGLTNEAVFGGPRSSSPPPPPFLPPRSPLRAEQHHPAPGPCVTAAKARAICFRGVDWGPRSAAGTVGSEARAAAEEVDGWENEGARLWTKRYEEWKRKKERKGYGERRGKRDSVVAGSHGL</sequence>
<feature type="compositionally biased region" description="Acidic residues" evidence="1">
    <location>
        <begin position="78"/>
        <end position="91"/>
    </location>
</feature>
<evidence type="ECO:0000313" key="3">
    <source>
        <dbReference type="Proteomes" id="UP000774617"/>
    </source>
</evidence>
<comment type="caution">
    <text evidence="2">The sequence shown here is derived from an EMBL/GenBank/DDBJ whole genome shotgun (WGS) entry which is preliminary data.</text>
</comment>
<evidence type="ECO:0000313" key="2">
    <source>
        <dbReference type="EMBL" id="KAH7065473.1"/>
    </source>
</evidence>
<feature type="compositionally biased region" description="Basic and acidic residues" evidence="1">
    <location>
        <begin position="198"/>
        <end position="213"/>
    </location>
</feature>